<keyword evidence="8 9" id="KW-0092">Biotin</keyword>
<dbReference type="Gene3D" id="2.40.50.100">
    <property type="match status" value="1"/>
</dbReference>
<keyword evidence="5 9" id="KW-0276">Fatty acid metabolism</keyword>
<dbReference type="GO" id="GO:0003989">
    <property type="term" value="F:acetyl-CoA carboxylase activity"/>
    <property type="evidence" value="ECO:0007669"/>
    <property type="project" value="InterPro"/>
</dbReference>
<dbReference type="PRINTS" id="PR01071">
    <property type="entry name" value="ACOABIOTINCC"/>
</dbReference>
<dbReference type="GO" id="GO:0006633">
    <property type="term" value="P:fatty acid biosynthetic process"/>
    <property type="evidence" value="ECO:0007669"/>
    <property type="project" value="UniProtKB-UniPathway"/>
</dbReference>
<evidence type="ECO:0000259" key="10">
    <source>
        <dbReference type="PROSITE" id="PS50968"/>
    </source>
</evidence>
<reference evidence="12" key="1">
    <citation type="journal article" date="2019" name="Int. J. Syst. Evol. Microbiol.">
        <title>The Global Catalogue of Microorganisms (GCM) 10K type strain sequencing project: providing services to taxonomists for standard genome sequencing and annotation.</title>
        <authorList>
            <consortium name="The Broad Institute Genomics Platform"/>
            <consortium name="The Broad Institute Genome Sequencing Center for Infectious Disease"/>
            <person name="Wu L."/>
            <person name="Ma J."/>
        </authorList>
    </citation>
    <scope>NUCLEOTIDE SEQUENCE [LARGE SCALE GENOMIC DNA]</scope>
    <source>
        <strain evidence="12">KCTC 42083</strain>
    </source>
</reference>
<dbReference type="PANTHER" id="PTHR45266:SF3">
    <property type="entry name" value="OXALOACETATE DECARBOXYLASE ALPHA CHAIN"/>
    <property type="match status" value="1"/>
</dbReference>
<keyword evidence="6 9" id="KW-0443">Lipid metabolism</keyword>
<proteinExistence type="predicted"/>
<keyword evidence="4 9" id="KW-0444">Lipid biosynthesis</keyword>
<dbReference type="AlphaFoldDB" id="A0A8H9IPB3"/>
<evidence type="ECO:0000256" key="6">
    <source>
        <dbReference type="ARBA" id="ARBA00023098"/>
    </source>
</evidence>
<evidence type="ECO:0000256" key="8">
    <source>
        <dbReference type="ARBA" id="ARBA00023267"/>
    </source>
</evidence>
<evidence type="ECO:0000313" key="11">
    <source>
        <dbReference type="EMBL" id="GHC48562.1"/>
    </source>
</evidence>
<protein>
    <recommendedName>
        <fullName evidence="3 9">Biotin carboxyl carrier protein of acetyl-CoA carboxylase</fullName>
    </recommendedName>
</protein>
<dbReference type="CDD" id="cd06850">
    <property type="entry name" value="biotinyl_domain"/>
    <property type="match status" value="1"/>
</dbReference>
<dbReference type="InterPro" id="IPR050709">
    <property type="entry name" value="Biotin_Carboxyl_Carrier/Decarb"/>
</dbReference>
<dbReference type="InterPro" id="IPR001882">
    <property type="entry name" value="Biotin_BS"/>
</dbReference>
<evidence type="ECO:0000256" key="5">
    <source>
        <dbReference type="ARBA" id="ARBA00022832"/>
    </source>
</evidence>
<evidence type="ECO:0000256" key="3">
    <source>
        <dbReference type="ARBA" id="ARBA00017562"/>
    </source>
</evidence>
<dbReference type="EMBL" id="BMZN01000003">
    <property type="protein sequence ID" value="GHC48562.1"/>
    <property type="molecule type" value="Genomic_DNA"/>
</dbReference>
<dbReference type="PROSITE" id="PS50968">
    <property type="entry name" value="BIOTINYL_LIPOYL"/>
    <property type="match status" value="1"/>
</dbReference>
<dbReference type="SUPFAM" id="SSF51230">
    <property type="entry name" value="Single hybrid motif"/>
    <property type="match status" value="1"/>
</dbReference>
<dbReference type="UniPathway" id="UPA00094"/>
<evidence type="ECO:0000256" key="4">
    <source>
        <dbReference type="ARBA" id="ARBA00022516"/>
    </source>
</evidence>
<keyword evidence="7 9" id="KW-0275">Fatty acid biosynthesis</keyword>
<dbReference type="GO" id="GO:0009317">
    <property type="term" value="C:acetyl-CoA carboxylase complex"/>
    <property type="evidence" value="ECO:0007669"/>
    <property type="project" value="InterPro"/>
</dbReference>
<gene>
    <name evidence="11" type="primary">fabE</name>
    <name evidence="11" type="ORF">GCM10010096_20210</name>
</gene>
<comment type="pathway">
    <text evidence="2 9">Lipid metabolism; fatty acid biosynthesis.</text>
</comment>
<dbReference type="NCBIfam" id="TIGR00531">
    <property type="entry name" value="BCCP"/>
    <property type="match status" value="1"/>
</dbReference>
<comment type="function">
    <text evidence="1 9">This protein is a component of the acetyl coenzyme A carboxylase complex; first, biotin carboxylase catalyzes the carboxylation of the carrier protein and then the transcarboxylase transfers the carboxyl group to form malonyl-CoA.</text>
</comment>
<comment type="caution">
    <text evidence="11">The sequence shown here is derived from an EMBL/GenBank/DDBJ whole genome shotgun (WGS) entry which is preliminary data.</text>
</comment>
<evidence type="ECO:0000313" key="12">
    <source>
        <dbReference type="Proteomes" id="UP000608923"/>
    </source>
</evidence>
<dbReference type="Pfam" id="PF00364">
    <property type="entry name" value="Biotin_lipoyl"/>
    <property type="match status" value="1"/>
</dbReference>
<keyword evidence="12" id="KW-1185">Reference proteome</keyword>
<accession>A0A8H9IPB3</accession>
<feature type="domain" description="Lipoyl-binding" evidence="10">
    <location>
        <begin position="82"/>
        <end position="158"/>
    </location>
</feature>
<name>A0A8H9IPB3_9BURK</name>
<dbReference type="FunFam" id="2.40.50.100:FF:000003">
    <property type="entry name" value="Acetyl-CoA carboxylase biotin carboxyl carrier protein"/>
    <property type="match status" value="1"/>
</dbReference>
<sequence>MASAALREVRMDLRKLKTLIDLVAESGIAELEITEGDDKVRIVKFSQSSAAPVVYAPEAPVAQVVAPGAGAAAPVAPAVPEGHAVKSPMVGTFYRAPSPGAAPFVEVGQTVKEGEPLCIIEAMKLLNEIEADKSGVIKEILIENGGPVEYGQTLFVIG</sequence>
<dbReference type="InterPro" id="IPR000089">
    <property type="entry name" value="Biotin_lipoyl"/>
</dbReference>
<dbReference type="PANTHER" id="PTHR45266">
    <property type="entry name" value="OXALOACETATE DECARBOXYLASE ALPHA CHAIN"/>
    <property type="match status" value="1"/>
</dbReference>
<dbReference type="PROSITE" id="PS00188">
    <property type="entry name" value="BIOTIN"/>
    <property type="match status" value="1"/>
</dbReference>
<evidence type="ECO:0000256" key="7">
    <source>
        <dbReference type="ARBA" id="ARBA00023160"/>
    </source>
</evidence>
<evidence type="ECO:0000256" key="1">
    <source>
        <dbReference type="ARBA" id="ARBA00003761"/>
    </source>
</evidence>
<dbReference type="InterPro" id="IPR001249">
    <property type="entry name" value="AcCoA_biotinCC"/>
</dbReference>
<evidence type="ECO:0000256" key="9">
    <source>
        <dbReference type="RuleBase" id="RU364072"/>
    </source>
</evidence>
<organism evidence="11 12">
    <name type="scientific">Alcaligenes pakistanensis</name>
    <dbReference type="NCBI Taxonomy" id="1482717"/>
    <lineage>
        <taxon>Bacteria</taxon>
        <taxon>Pseudomonadati</taxon>
        <taxon>Pseudomonadota</taxon>
        <taxon>Betaproteobacteria</taxon>
        <taxon>Burkholderiales</taxon>
        <taxon>Alcaligenaceae</taxon>
        <taxon>Alcaligenes</taxon>
    </lineage>
</organism>
<dbReference type="Proteomes" id="UP000608923">
    <property type="component" value="Unassembled WGS sequence"/>
</dbReference>
<evidence type="ECO:0000256" key="2">
    <source>
        <dbReference type="ARBA" id="ARBA00005194"/>
    </source>
</evidence>
<dbReference type="InterPro" id="IPR011053">
    <property type="entry name" value="Single_hybrid_motif"/>
</dbReference>